<reference evidence="4" key="2">
    <citation type="submission" date="2017-05" db="UniProtKB">
        <authorList>
            <consortium name="EnsemblMetazoa"/>
        </authorList>
    </citation>
    <scope>IDENTIFICATION</scope>
</reference>
<dbReference type="AlphaFoldDB" id="A0A1X7TG79"/>
<dbReference type="PROSITE" id="PS50835">
    <property type="entry name" value="IG_LIKE"/>
    <property type="match status" value="1"/>
</dbReference>
<evidence type="ECO:0000259" key="3">
    <source>
        <dbReference type="PROSITE" id="PS50835"/>
    </source>
</evidence>
<keyword evidence="1" id="KW-0472">Membrane</keyword>
<reference evidence="5" key="1">
    <citation type="journal article" date="2010" name="Nature">
        <title>The Amphimedon queenslandica genome and the evolution of animal complexity.</title>
        <authorList>
            <person name="Srivastava M."/>
            <person name="Simakov O."/>
            <person name="Chapman J."/>
            <person name="Fahey B."/>
            <person name="Gauthier M.E."/>
            <person name="Mitros T."/>
            <person name="Richards G.S."/>
            <person name="Conaco C."/>
            <person name="Dacre M."/>
            <person name="Hellsten U."/>
            <person name="Larroux C."/>
            <person name="Putnam N.H."/>
            <person name="Stanke M."/>
            <person name="Adamska M."/>
            <person name="Darling A."/>
            <person name="Degnan S.M."/>
            <person name="Oakley T.H."/>
            <person name="Plachetzki D.C."/>
            <person name="Zhai Y."/>
            <person name="Adamski M."/>
            <person name="Calcino A."/>
            <person name="Cummins S.F."/>
            <person name="Goodstein D.M."/>
            <person name="Harris C."/>
            <person name="Jackson D.J."/>
            <person name="Leys S.P."/>
            <person name="Shu S."/>
            <person name="Woodcroft B.J."/>
            <person name="Vervoort M."/>
            <person name="Kosik K.S."/>
            <person name="Manning G."/>
            <person name="Degnan B.M."/>
            <person name="Rokhsar D.S."/>
        </authorList>
    </citation>
    <scope>NUCLEOTIDE SEQUENCE [LARGE SCALE GENOMIC DNA]</scope>
</reference>
<dbReference type="EnsemblMetazoa" id="Aqu2.1.13440_001">
    <property type="protein sequence ID" value="Aqu2.1.13440_001"/>
    <property type="gene ID" value="Aqu2.1.13440"/>
</dbReference>
<gene>
    <name evidence="4" type="primary">100637688</name>
</gene>
<proteinExistence type="predicted"/>
<dbReference type="Proteomes" id="UP000007879">
    <property type="component" value="Unassembled WGS sequence"/>
</dbReference>
<protein>
    <recommendedName>
        <fullName evidence="3">Ig-like domain-containing protein</fullName>
    </recommendedName>
</protein>
<keyword evidence="5" id="KW-1185">Reference proteome</keyword>
<feature type="domain" description="Ig-like" evidence="3">
    <location>
        <begin position="12"/>
        <end position="115"/>
    </location>
</feature>
<evidence type="ECO:0000256" key="1">
    <source>
        <dbReference type="SAM" id="Phobius"/>
    </source>
</evidence>
<dbReference type="KEGG" id="aqu:100637688"/>
<organism evidence="4">
    <name type="scientific">Amphimedon queenslandica</name>
    <name type="common">Sponge</name>
    <dbReference type="NCBI Taxonomy" id="400682"/>
    <lineage>
        <taxon>Eukaryota</taxon>
        <taxon>Metazoa</taxon>
        <taxon>Porifera</taxon>
        <taxon>Demospongiae</taxon>
        <taxon>Heteroscleromorpha</taxon>
        <taxon>Haplosclerida</taxon>
        <taxon>Niphatidae</taxon>
        <taxon>Amphimedon</taxon>
    </lineage>
</organism>
<keyword evidence="2" id="KW-0732">Signal</keyword>
<evidence type="ECO:0000313" key="5">
    <source>
        <dbReference type="Proteomes" id="UP000007879"/>
    </source>
</evidence>
<dbReference type="InterPro" id="IPR007110">
    <property type="entry name" value="Ig-like_dom"/>
</dbReference>
<keyword evidence="1" id="KW-1133">Transmembrane helix</keyword>
<feature type="transmembrane region" description="Helical" evidence="1">
    <location>
        <begin position="303"/>
        <end position="325"/>
    </location>
</feature>
<evidence type="ECO:0000313" key="4">
    <source>
        <dbReference type="EnsemblMetazoa" id="Aqu2.1.13440_001"/>
    </source>
</evidence>
<sequence>MSVFLHLLLLVPSVAGVSLSLTSGEVCEGAVATWTCVVNNSYDGVSVAWRNNGEIAYPLNTLAPLGPDSPFNATLTSINSSTIISIATATVTDIVNGSLLECSDSRFNSPSTNVTLILKHPEAANLSSPVFHDDGIRVSWSGATCLSSLSLSVHLSSVYEVDVKNVAGTTHYDFIPVTSGEYSFGLTSVDYSGNDIGSMNSTSIPWKEPKISVDTNVNNNIANFTIRNNDDERPPVTNCSITFDDVLKSCVMNNIVIFSITPGAKHSYNITVTNAAGTVNMNGELSNEVYNTTMELSASVDPLAVAASPTVLGVLIILSVCWILLRICWKRQWCCPRVWRSSFWLLFFCYDCCTYDAGVKGKTTAINAGLENTTVGGEKGPDTTL</sequence>
<name>A0A1X7TG79_AMPQE</name>
<evidence type="ECO:0000256" key="2">
    <source>
        <dbReference type="SAM" id="SignalP"/>
    </source>
</evidence>
<feature type="chain" id="PRO_5010871898" description="Ig-like domain-containing protein" evidence="2">
    <location>
        <begin position="17"/>
        <end position="385"/>
    </location>
</feature>
<dbReference type="InParanoid" id="A0A1X7TG79"/>
<dbReference type="EnsemblMetazoa" id="XM_003390592.3">
    <property type="protein sequence ID" value="XP_003390640.1"/>
    <property type="gene ID" value="LOC100637688"/>
</dbReference>
<feature type="signal peptide" evidence="2">
    <location>
        <begin position="1"/>
        <end position="16"/>
    </location>
</feature>
<accession>A0A1X7TG79</accession>
<keyword evidence="1" id="KW-0812">Transmembrane</keyword>